<reference evidence="1 2" key="2">
    <citation type="journal article" date="2010" name="PLoS ONE">
        <title>Complete genome sequence of the multiresistant taxonomic outlier Pseudomonas aeruginosa PA7.</title>
        <authorList>
            <person name="Roy P.H."/>
            <person name="Tetu S.G."/>
            <person name="Larouche A."/>
            <person name="Elbourne L."/>
            <person name="Tremblay S."/>
            <person name="Ren Q."/>
            <person name="Dodson R."/>
            <person name="Harkins D."/>
            <person name="Shay R."/>
            <person name="Watkins K."/>
            <person name="Mahamoud Y."/>
            <person name="Paulsen I.T."/>
        </authorList>
    </citation>
    <scope>NUCLEOTIDE SEQUENCE [LARGE SCALE GENOMIC DNA]</scope>
    <source>
        <strain evidence="1 2">PA7</strain>
    </source>
</reference>
<organism evidence="1 2">
    <name type="scientific">Pseudomonas paraeruginosa (strain DSM 24068 / PA7)</name>
    <name type="common">Pseudomonas aeruginosa (strain PA7)</name>
    <dbReference type="NCBI Taxonomy" id="381754"/>
    <lineage>
        <taxon>Bacteria</taxon>
        <taxon>Pseudomonadati</taxon>
        <taxon>Pseudomonadota</taxon>
        <taxon>Gammaproteobacteria</taxon>
        <taxon>Pseudomonadales</taxon>
        <taxon>Pseudomonadaceae</taxon>
        <taxon>Pseudomonas</taxon>
        <taxon>Pseudomonas paraeruginosa</taxon>
    </lineage>
</organism>
<proteinExistence type="predicted"/>
<dbReference type="AlphaFoldDB" id="A6V517"/>
<evidence type="ECO:0000313" key="2">
    <source>
        <dbReference type="Proteomes" id="UP000001582"/>
    </source>
</evidence>
<sequence>MARYSVAFALPIGTDVSFSEDGWEFKSPAPLSLNVKSEFISKFNLELIECYSGVEKFSVDGLEFLVFYNDLHAIEHIYFKIYDKSFLVKLREYWSDNLRNYCYLFFPGE</sequence>
<dbReference type="KEGG" id="pap:PSPA7_2792"/>
<dbReference type="EMBL" id="CP000744">
    <property type="protein sequence ID" value="ABR83923.2"/>
    <property type="molecule type" value="Genomic_DNA"/>
</dbReference>
<evidence type="ECO:0000313" key="1">
    <source>
        <dbReference type="EMBL" id="ABR83923.2"/>
    </source>
</evidence>
<dbReference type="Proteomes" id="UP000001582">
    <property type="component" value="Chromosome"/>
</dbReference>
<gene>
    <name evidence="1" type="ordered locus">PSPA7_2792</name>
</gene>
<accession>A6V517</accession>
<protein>
    <submittedName>
        <fullName evidence="1">Uncharacterized protein</fullName>
    </submittedName>
</protein>
<reference evidence="1 2" key="1">
    <citation type="submission" date="2007-06" db="EMBL/GenBank/DDBJ databases">
        <authorList>
            <person name="Dodson R.J."/>
            <person name="Harkins D."/>
            <person name="Paulsen I.T."/>
        </authorList>
    </citation>
    <scope>NUCLEOTIDE SEQUENCE [LARGE SCALE GENOMIC DNA]</scope>
    <source>
        <strain evidence="1 2">PA7</strain>
    </source>
</reference>
<name>A6V517_PSEP7</name>
<dbReference type="HOGENOM" id="CLU_3204064_0_0_6"/>